<dbReference type="RefSeq" id="WP_005993467.1">
    <property type="nucleotide sequence ID" value="NZ_AECZ01000011.1"/>
</dbReference>
<keyword evidence="5" id="KW-0249">Electron transport</keyword>
<dbReference type="GO" id="GO:0051539">
    <property type="term" value="F:4 iron, 4 sulfur cluster binding"/>
    <property type="evidence" value="ECO:0007669"/>
    <property type="project" value="UniProtKB-KW"/>
</dbReference>
<dbReference type="Pfam" id="PF14697">
    <property type="entry name" value="Fer4_21"/>
    <property type="match status" value="1"/>
</dbReference>
<evidence type="ECO:0000256" key="6">
    <source>
        <dbReference type="ARBA" id="ARBA00023004"/>
    </source>
</evidence>
<keyword evidence="7" id="KW-0411">Iron-sulfur</keyword>
<keyword evidence="2" id="KW-0004">4Fe-4S</keyword>
<accession>E1JWK3</accession>
<gene>
    <name evidence="9" type="ORF">DesfrDRAFT_2002</name>
</gene>
<dbReference type="EMBL" id="AECZ01000011">
    <property type="protein sequence ID" value="EFL51300.1"/>
    <property type="molecule type" value="Genomic_DNA"/>
</dbReference>
<proteinExistence type="predicted"/>
<dbReference type="Gene3D" id="3.30.70.20">
    <property type="match status" value="2"/>
</dbReference>
<dbReference type="InterPro" id="IPR017896">
    <property type="entry name" value="4Fe4S_Fe-S-bd"/>
</dbReference>
<dbReference type="Proteomes" id="UP000006250">
    <property type="component" value="Unassembled WGS sequence"/>
</dbReference>
<keyword evidence="4" id="KW-0677">Repeat</keyword>
<reference evidence="9 10" key="1">
    <citation type="submission" date="2010-08" db="EMBL/GenBank/DDBJ databases">
        <title>The draft genome of Desulfovibrio fructosovorans JJ.</title>
        <authorList>
            <consortium name="US DOE Joint Genome Institute (JGI-PGF)"/>
            <person name="Lucas S."/>
            <person name="Copeland A."/>
            <person name="Lapidus A."/>
            <person name="Cheng J.-F."/>
            <person name="Bruce D."/>
            <person name="Goodwin L."/>
            <person name="Pitluck S."/>
            <person name="Land M.L."/>
            <person name="Hauser L."/>
            <person name="Chang Y.-J."/>
            <person name="Jeffries C."/>
            <person name="Wall J.D."/>
            <person name="Stahl D.A."/>
            <person name="Arkin A.P."/>
            <person name="Dehal P."/>
            <person name="Stolyar S.M."/>
            <person name="Hazen T.C."/>
            <person name="Woyke T.J."/>
        </authorList>
    </citation>
    <scope>NUCLEOTIDE SEQUENCE [LARGE SCALE GENOMIC DNA]</scope>
    <source>
        <strain evidence="9 10">JJ</strain>
    </source>
</reference>
<evidence type="ECO:0000256" key="5">
    <source>
        <dbReference type="ARBA" id="ARBA00022982"/>
    </source>
</evidence>
<keyword evidence="3" id="KW-0479">Metal-binding</keyword>
<sequence>METPQENTLRKIIYLTFPPESSNKPVVCDLARVYGLVFNISKAQITPRHEGQMTMDISGPKEAFDAGMTYLKEHGVGVVPAAQRVSRDEDRCIHCGVCTALCPTRALSLNIETRLVEFHEDTCSACGMCTKVCPVAAMEILLENGVM</sequence>
<dbReference type="InterPro" id="IPR018449">
    <property type="entry name" value="NIL_domain"/>
</dbReference>
<dbReference type="eggNOG" id="COG1148">
    <property type="taxonomic scope" value="Bacteria"/>
</dbReference>
<dbReference type="PANTHER" id="PTHR43687:SF6">
    <property type="entry name" value="L-ASPARTATE SEMIALDEHYDE SULFURTRANSFERASE IRON-SULFUR SUBUNIT"/>
    <property type="match status" value="1"/>
</dbReference>
<dbReference type="AlphaFoldDB" id="E1JWK3"/>
<dbReference type="PANTHER" id="PTHR43687">
    <property type="entry name" value="ADENYLYLSULFATE REDUCTASE, BETA SUBUNIT"/>
    <property type="match status" value="1"/>
</dbReference>
<evidence type="ECO:0000256" key="1">
    <source>
        <dbReference type="ARBA" id="ARBA00022448"/>
    </source>
</evidence>
<dbReference type="Pfam" id="PF09383">
    <property type="entry name" value="NIL"/>
    <property type="match status" value="1"/>
</dbReference>
<evidence type="ECO:0000259" key="8">
    <source>
        <dbReference type="PROSITE" id="PS51379"/>
    </source>
</evidence>
<dbReference type="SMART" id="SM00930">
    <property type="entry name" value="NIL"/>
    <property type="match status" value="1"/>
</dbReference>
<keyword evidence="10" id="KW-1185">Reference proteome</keyword>
<dbReference type="PROSITE" id="PS51379">
    <property type="entry name" value="4FE4S_FER_2"/>
    <property type="match status" value="2"/>
</dbReference>
<evidence type="ECO:0000256" key="7">
    <source>
        <dbReference type="ARBA" id="ARBA00023014"/>
    </source>
</evidence>
<dbReference type="Gene3D" id="3.30.70.260">
    <property type="match status" value="1"/>
</dbReference>
<dbReference type="InterPro" id="IPR050572">
    <property type="entry name" value="Fe-S_Ferredoxin"/>
</dbReference>
<dbReference type="SUPFAM" id="SSF55021">
    <property type="entry name" value="ACT-like"/>
    <property type="match status" value="1"/>
</dbReference>
<dbReference type="STRING" id="596151.DesfrDRAFT_2002"/>
<dbReference type="InterPro" id="IPR045865">
    <property type="entry name" value="ACT-like_dom_sf"/>
</dbReference>
<dbReference type="PROSITE" id="PS00198">
    <property type="entry name" value="4FE4S_FER_1"/>
    <property type="match status" value="2"/>
</dbReference>
<feature type="domain" description="4Fe-4S ferredoxin-type" evidence="8">
    <location>
        <begin position="114"/>
        <end position="143"/>
    </location>
</feature>
<comment type="caution">
    <text evidence="9">The sequence shown here is derived from an EMBL/GenBank/DDBJ whole genome shotgun (WGS) entry which is preliminary data.</text>
</comment>
<evidence type="ECO:0000313" key="10">
    <source>
        <dbReference type="Proteomes" id="UP000006250"/>
    </source>
</evidence>
<dbReference type="GO" id="GO:0046872">
    <property type="term" value="F:metal ion binding"/>
    <property type="evidence" value="ECO:0007669"/>
    <property type="project" value="UniProtKB-KW"/>
</dbReference>
<dbReference type="OrthoDB" id="9808559at2"/>
<dbReference type="SUPFAM" id="SSF54862">
    <property type="entry name" value="4Fe-4S ferredoxins"/>
    <property type="match status" value="1"/>
</dbReference>
<keyword evidence="1" id="KW-0813">Transport</keyword>
<protein>
    <submittedName>
        <fullName evidence="9">NIL domain protein</fullName>
    </submittedName>
</protein>
<keyword evidence="6" id="KW-0408">Iron</keyword>
<dbReference type="InterPro" id="IPR017900">
    <property type="entry name" value="4Fe4S_Fe_S_CS"/>
</dbReference>
<feature type="domain" description="4Fe-4S ferredoxin-type" evidence="8">
    <location>
        <begin position="83"/>
        <end position="112"/>
    </location>
</feature>
<name>E1JWK3_SOLFR</name>
<evidence type="ECO:0000256" key="2">
    <source>
        <dbReference type="ARBA" id="ARBA00022485"/>
    </source>
</evidence>
<evidence type="ECO:0000256" key="3">
    <source>
        <dbReference type="ARBA" id="ARBA00022723"/>
    </source>
</evidence>
<evidence type="ECO:0000256" key="4">
    <source>
        <dbReference type="ARBA" id="ARBA00022737"/>
    </source>
</evidence>
<evidence type="ECO:0000313" key="9">
    <source>
        <dbReference type="EMBL" id="EFL51300.1"/>
    </source>
</evidence>
<organism evidence="9 10">
    <name type="scientific">Solidesulfovibrio fructosivorans JJ]</name>
    <dbReference type="NCBI Taxonomy" id="596151"/>
    <lineage>
        <taxon>Bacteria</taxon>
        <taxon>Pseudomonadati</taxon>
        <taxon>Thermodesulfobacteriota</taxon>
        <taxon>Desulfovibrionia</taxon>
        <taxon>Desulfovibrionales</taxon>
        <taxon>Desulfovibrionaceae</taxon>
        <taxon>Solidesulfovibrio</taxon>
    </lineage>
</organism>